<proteinExistence type="predicted"/>
<keyword evidence="3" id="KW-1185">Reference proteome</keyword>
<dbReference type="HOGENOM" id="CLU_882053_0_0_6"/>
<reference evidence="2 3" key="1">
    <citation type="submission" date="2014-07" db="EMBL/GenBank/DDBJ databases">
        <title>Complete Genome Sequence of Dyella japonica Strain A8 Isolated from Malaysian Tropical Soil.</title>
        <authorList>
            <person name="Hui R.K.H."/>
            <person name="Chen J.-W."/>
            <person name="Chan K.-G."/>
            <person name="Leung F.C.C."/>
        </authorList>
    </citation>
    <scope>NUCLEOTIDE SEQUENCE [LARGE SCALE GENOMIC DNA]</scope>
    <source>
        <strain evidence="2 3">A8</strain>
    </source>
</reference>
<name>A0A075JYG4_9GAMM</name>
<organism evidence="2 3">
    <name type="scientific">Dyella japonica A8</name>
    <dbReference type="NCBI Taxonomy" id="1217721"/>
    <lineage>
        <taxon>Bacteria</taxon>
        <taxon>Pseudomonadati</taxon>
        <taxon>Pseudomonadota</taxon>
        <taxon>Gammaproteobacteria</taxon>
        <taxon>Lysobacterales</taxon>
        <taxon>Rhodanobacteraceae</taxon>
        <taxon>Dyella</taxon>
    </lineage>
</organism>
<dbReference type="Proteomes" id="UP000027987">
    <property type="component" value="Chromosome"/>
</dbReference>
<accession>A0A075JYG4</accession>
<dbReference type="AlphaFoldDB" id="A0A075JYG4"/>
<keyword evidence="1" id="KW-0732">Signal</keyword>
<evidence type="ECO:0000256" key="1">
    <source>
        <dbReference type="SAM" id="SignalP"/>
    </source>
</evidence>
<protein>
    <submittedName>
        <fullName evidence="2">Uncharacterized protein</fullName>
    </submittedName>
</protein>
<gene>
    <name evidence="2" type="ORF">HY57_04770</name>
</gene>
<dbReference type="RefSeq" id="WP_019465151.1">
    <property type="nucleotide sequence ID" value="NZ_ALOY01000149.1"/>
</dbReference>
<feature type="signal peptide" evidence="1">
    <location>
        <begin position="1"/>
        <end position="25"/>
    </location>
</feature>
<dbReference type="PATRIC" id="fig|1217721.7.peg.999"/>
<evidence type="ECO:0000313" key="2">
    <source>
        <dbReference type="EMBL" id="AIF46625.1"/>
    </source>
</evidence>
<feature type="chain" id="PRO_5001707215" evidence="1">
    <location>
        <begin position="26"/>
        <end position="315"/>
    </location>
</feature>
<evidence type="ECO:0000313" key="3">
    <source>
        <dbReference type="Proteomes" id="UP000027987"/>
    </source>
</evidence>
<dbReference type="STRING" id="1217721.HY57_04770"/>
<dbReference type="KEGG" id="dja:HY57_04770"/>
<sequence length="315" mass="34812">MEIKQGRFARIAAMAVLLLAGTALHAGTPEHADPSGARLDFVASPYADFLSYLLHRDNAGFPDLRASVPLDNVKELNTGSFLPAYAMASDVRSYADLYKLAYTYDESAVLITTLKQGEPHFQRFMAYWQQHVEPTEQATIQAWKTEEAKGRHVQRLEELTRMRFPYAAVKVAVIALGPPDRTIENPPIMFATMKDASLPAVVGYEGTHMMMSGRAADWKKRRNASKAIELISARGGTSYDIEEALCLLMQSKLPEAYAAEVPASDAGDTPRRVLLRAMERDWSRYRADTSMNAADFAIAETIRTFGAGNVADTSP</sequence>
<dbReference type="EMBL" id="CP008884">
    <property type="protein sequence ID" value="AIF46625.1"/>
    <property type="molecule type" value="Genomic_DNA"/>
</dbReference>
<dbReference type="OrthoDB" id="5939244at2"/>